<name>A0ACC2I8J8_9PLEO</name>
<gene>
    <name evidence="1" type="ORF">OPT61_g5923</name>
</gene>
<keyword evidence="2" id="KW-1185">Reference proteome</keyword>
<evidence type="ECO:0000313" key="2">
    <source>
        <dbReference type="Proteomes" id="UP001153331"/>
    </source>
</evidence>
<organism evidence="1 2">
    <name type="scientific">Boeremia exigua</name>
    <dbReference type="NCBI Taxonomy" id="749465"/>
    <lineage>
        <taxon>Eukaryota</taxon>
        <taxon>Fungi</taxon>
        <taxon>Dikarya</taxon>
        <taxon>Ascomycota</taxon>
        <taxon>Pezizomycotina</taxon>
        <taxon>Dothideomycetes</taxon>
        <taxon>Pleosporomycetidae</taxon>
        <taxon>Pleosporales</taxon>
        <taxon>Pleosporineae</taxon>
        <taxon>Didymellaceae</taxon>
        <taxon>Boeremia</taxon>
    </lineage>
</organism>
<dbReference type="Proteomes" id="UP001153331">
    <property type="component" value="Unassembled WGS sequence"/>
</dbReference>
<evidence type="ECO:0000313" key="1">
    <source>
        <dbReference type="EMBL" id="KAJ8111499.1"/>
    </source>
</evidence>
<dbReference type="EMBL" id="JAPHNI010000400">
    <property type="protein sequence ID" value="KAJ8111499.1"/>
    <property type="molecule type" value="Genomic_DNA"/>
</dbReference>
<protein>
    <submittedName>
        <fullName evidence="1">Uncharacterized protein</fullName>
    </submittedName>
</protein>
<proteinExistence type="predicted"/>
<sequence length="347" mass="39724">MIPHTQDFTPALPFTLPRLHLCLTSLRVSVPAETLAGQVVVLDERRIQPNPLHPIPHLLPIKRRHPRPHTPPHSLNPRRHARIKQPNHIIARFPIRKRRLIRHVPEEPQTERCLRDLIKPRRHRRRAIFAACLERSRSRHPLHGRVRVALGLKRSGECLCAVVARALQRNLVARSHEQRGRPFEARAVTQQVQKGEFDACSCEVWDDVAEGLDFVVVNGLEDRGGTCLSGRREGEFEAFGRDFEDRSGMRARMGWHSSARSSRLRSSIVESILQHDTHDTTRRKDEERNTQKRLTQRNEPRLKKAPTRFLPPAPKSGTQAAAPQADPHLDTSRLRAGVKHPDHIAID</sequence>
<reference evidence="1" key="1">
    <citation type="submission" date="2022-11" db="EMBL/GenBank/DDBJ databases">
        <title>Genome Sequence of Boeremia exigua.</title>
        <authorList>
            <person name="Buettner E."/>
        </authorList>
    </citation>
    <scope>NUCLEOTIDE SEQUENCE</scope>
    <source>
        <strain evidence="1">CU02</strain>
    </source>
</reference>
<accession>A0ACC2I8J8</accession>
<comment type="caution">
    <text evidence="1">The sequence shown here is derived from an EMBL/GenBank/DDBJ whole genome shotgun (WGS) entry which is preliminary data.</text>
</comment>